<name>A0A6J7B5V2_9ZZZZ</name>
<proteinExistence type="predicted"/>
<organism evidence="2">
    <name type="scientific">freshwater metagenome</name>
    <dbReference type="NCBI Taxonomy" id="449393"/>
    <lineage>
        <taxon>unclassified sequences</taxon>
        <taxon>metagenomes</taxon>
        <taxon>ecological metagenomes</taxon>
    </lineage>
</organism>
<sequence length="138" mass="14354">MKSAPARSPQRRSSISFSDIAGTETATPGRFIPLLLLTAPGSMTLVITSLPLTSTTCTVTFPSSINMRSPALQSPGSPLYVVPTRSFVPSTSSVVIVKISPRANSCGPSINLASRIFGPCKSTRIATGRPASFAAART</sequence>
<reference evidence="2" key="1">
    <citation type="submission" date="2020-05" db="EMBL/GenBank/DDBJ databases">
        <authorList>
            <person name="Chiriac C."/>
            <person name="Salcher M."/>
            <person name="Ghai R."/>
            <person name="Kavagutti S V."/>
        </authorList>
    </citation>
    <scope>NUCLEOTIDE SEQUENCE</scope>
</reference>
<evidence type="ECO:0000313" key="1">
    <source>
        <dbReference type="EMBL" id="CAB4657799.1"/>
    </source>
</evidence>
<accession>A0A6J7B5V2</accession>
<gene>
    <name evidence="1" type="ORF">UFOPK2265_00577</name>
    <name evidence="2" type="ORF">UFOPK3255_00251</name>
</gene>
<protein>
    <submittedName>
        <fullName evidence="2">Unannotated protein</fullName>
    </submittedName>
</protein>
<evidence type="ECO:0000313" key="2">
    <source>
        <dbReference type="EMBL" id="CAB4840501.1"/>
    </source>
</evidence>
<dbReference type="EMBL" id="CAFAZY010000018">
    <property type="protein sequence ID" value="CAB4840501.1"/>
    <property type="molecule type" value="Genomic_DNA"/>
</dbReference>
<dbReference type="AlphaFoldDB" id="A0A6J7B5V2"/>
<dbReference type="EMBL" id="CAEZWP010000020">
    <property type="protein sequence ID" value="CAB4657799.1"/>
    <property type="molecule type" value="Genomic_DNA"/>
</dbReference>